<dbReference type="PANTHER" id="PTHR22642:SF22">
    <property type="entry name" value="EXOENZYMES REGULATORY PROTEIN AEPA"/>
    <property type="match status" value="1"/>
</dbReference>
<sequence>MIVKIDLLLYNGNIITLEDKCMVDWVVIKDGKVFDLGIGEEYEKYLEQSIEVIDLKGKTLVPGFYDSHVHLVQTGLNILSLDLSRANSIEEILKLIEEETTKIPKGEFIRAIRLDESKIKEKRLPNRYELDVCAPNHPVWISRVEYHTSIVNSLALHMLKIPYNTDGIIRNKNQTPSGVLTGRANVIVRRQILNRFSNRMRLKGINKALENAIRKGVTSLNAMEGGFTFHAKDAEVVYENEGSFPIDVTLFYQTVNVNKVLDKGLKRIGGEIFLDGSFGSRTAALLEPYSDDLSTNGKLYFSQDEINGFILKTYENNLQVSTHAIGERAIEQILKAHEYAQSIYPRKDHRNRIEHCELPSIEHIKRAKNLGLILSMQPAYEYYWGSPGQMYDKRLGEQRRKRANPFKTILDEGVIIAGGSESDVTEINPLLGIHTAVNHPVLEHRICPMDALKMFTIIGAYAVFEERLKGSIKKGKYADLVILSDDPLKIDHQKIKDIHVLATIKEGNVLYESHIRD</sequence>
<reference evidence="2 3" key="1">
    <citation type="submission" date="2019-03" db="EMBL/GenBank/DDBJ databases">
        <title>Genomic Encyclopedia of Type Strains, Phase IV (KMG-IV): sequencing the most valuable type-strain genomes for metagenomic binning, comparative biology and taxonomic classification.</title>
        <authorList>
            <person name="Goeker M."/>
        </authorList>
    </citation>
    <scope>NUCLEOTIDE SEQUENCE [LARGE SCALE GENOMIC DNA]</scope>
    <source>
        <strain evidence="2 3">DSM 102940</strain>
    </source>
</reference>
<dbReference type="InterPro" id="IPR032466">
    <property type="entry name" value="Metal_Hydrolase"/>
</dbReference>
<organism evidence="2 3">
    <name type="scientific">Marinisporobacter balticus</name>
    <dbReference type="NCBI Taxonomy" id="2018667"/>
    <lineage>
        <taxon>Bacteria</taxon>
        <taxon>Bacillati</taxon>
        <taxon>Bacillota</taxon>
        <taxon>Clostridia</taxon>
        <taxon>Peptostreptococcales</taxon>
        <taxon>Thermotaleaceae</taxon>
        <taxon>Marinisporobacter</taxon>
    </lineage>
</organism>
<evidence type="ECO:0000259" key="1">
    <source>
        <dbReference type="Pfam" id="PF07969"/>
    </source>
</evidence>
<evidence type="ECO:0000313" key="2">
    <source>
        <dbReference type="EMBL" id="TCO77941.1"/>
    </source>
</evidence>
<dbReference type="GO" id="GO:0016810">
    <property type="term" value="F:hydrolase activity, acting on carbon-nitrogen (but not peptide) bonds"/>
    <property type="evidence" value="ECO:0007669"/>
    <property type="project" value="InterPro"/>
</dbReference>
<dbReference type="Gene3D" id="3.20.20.140">
    <property type="entry name" value="Metal-dependent hydrolases"/>
    <property type="match status" value="1"/>
</dbReference>
<dbReference type="Gene3D" id="3.10.310.70">
    <property type="match status" value="1"/>
</dbReference>
<gene>
    <name evidence="2" type="ORF">EV214_10537</name>
</gene>
<feature type="domain" description="Amidohydrolase 3" evidence="1">
    <location>
        <begin position="51"/>
        <end position="511"/>
    </location>
</feature>
<dbReference type="AlphaFoldDB" id="A0A4R2KU61"/>
<accession>A0A4R2KU61</accession>
<evidence type="ECO:0000313" key="3">
    <source>
        <dbReference type="Proteomes" id="UP000294919"/>
    </source>
</evidence>
<dbReference type="SUPFAM" id="SSF51338">
    <property type="entry name" value="Composite domain of metallo-dependent hydrolases"/>
    <property type="match status" value="1"/>
</dbReference>
<dbReference type="PANTHER" id="PTHR22642">
    <property type="entry name" value="IMIDAZOLONEPROPIONASE"/>
    <property type="match status" value="1"/>
</dbReference>
<keyword evidence="3" id="KW-1185">Reference proteome</keyword>
<dbReference type="Proteomes" id="UP000294919">
    <property type="component" value="Unassembled WGS sequence"/>
</dbReference>
<name>A0A4R2KU61_9FIRM</name>
<dbReference type="InterPro" id="IPR011059">
    <property type="entry name" value="Metal-dep_hydrolase_composite"/>
</dbReference>
<dbReference type="OrthoDB" id="9767366at2"/>
<dbReference type="InterPro" id="IPR013108">
    <property type="entry name" value="Amidohydro_3"/>
</dbReference>
<dbReference type="CDD" id="cd01300">
    <property type="entry name" value="YtcJ_like"/>
    <property type="match status" value="1"/>
</dbReference>
<dbReference type="Gene3D" id="2.30.40.10">
    <property type="entry name" value="Urease, subunit C, domain 1"/>
    <property type="match status" value="1"/>
</dbReference>
<dbReference type="Pfam" id="PF07969">
    <property type="entry name" value="Amidohydro_3"/>
    <property type="match status" value="1"/>
</dbReference>
<protein>
    <recommendedName>
        <fullName evidence="1">Amidohydrolase 3 domain-containing protein</fullName>
    </recommendedName>
</protein>
<dbReference type="RefSeq" id="WP_132243541.1">
    <property type="nucleotide sequence ID" value="NZ_SLWV01000005.1"/>
</dbReference>
<dbReference type="InterPro" id="IPR033932">
    <property type="entry name" value="YtcJ-like"/>
</dbReference>
<comment type="caution">
    <text evidence="2">The sequence shown here is derived from an EMBL/GenBank/DDBJ whole genome shotgun (WGS) entry which is preliminary data.</text>
</comment>
<dbReference type="SUPFAM" id="SSF51556">
    <property type="entry name" value="Metallo-dependent hydrolases"/>
    <property type="match status" value="1"/>
</dbReference>
<proteinExistence type="predicted"/>
<dbReference type="EMBL" id="SLWV01000005">
    <property type="protein sequence ID" value="TCO77941.1"/>
    <property type="molecule type" value="Genomic_DNA"/>
</dbReference>